<accession>A0ABV0SZA3</accession>
<dbReference type="Proteomes" id="UP001482620">
    <property type="component" value="Unassembled WGS sequence"/>
</dbReference>
<evidence type="ECO:0000313" key="2">
    <source>
        <dbReference type="Proteomes" id="UP001482620"/>
    </source>
</evidence>
<organism evidence="1 2">
    <name type="scientific">Ilyodon furcidens</name>
    <name type="common">goldbreast splitfin</name>
    <dbReference type="NCBI Taxonomy" id="33524"/>
    <lineage>
        <taxon>Eukaryota</taxon>
        <taxon>Metazoa</taxon>
        <taxon>Chordata</taxon>
        <taxon>Craniata</taxon>
        <taxon>Vertebrata</taxon>
        <taxon>Euteleostomi</taxon>
        <taxon>Actinopterygii</taxon>
        <taxon>Neopterygii</taxon>
        <taxon>Teleostei</taxon>
        <taxon>Neoteleostei</taxon>
        <taxon>Acanthomorphata</taxon>
        <taxon>Ovalentaria</taxon>
        <taxon>Atherinomorphae</taxon>
        <taxon>Cyprinodontiformes</taxon>
        <taxon>Goodeidae</taxon>
        <taxon>Ilyodon</taxon>
    </lineage>
</organism>
<feature type="non-terminal residue" evidence="1">
    <location>
        <position position="72"/>
    </location>
</feature>
<gene>
    <name evidence="1" type="ORF">ILYODFUR_009753</name>
</gene>
<name>A0ABV0SZA3_9TELE</name>
<keyword evidence="2" id="KW-1185">Reference proteome</keyword>
<protein>
    <submittedName>
        <fullName evidence="1">Uncharacterized protein</fullName>
    </submittedName>
</protein>
<sequence>MNIPCSNSSMEGLLSEDWADLNREEGLLQQLREKDELILRLQSELESARAALKMKDCQMTDRTTQTEHTGAE</sequence>
<evidence type="ECO:0000313" key="1">
    <source>
        <dbReference type="EMBL" id="MEQ2224662.1"/>
    </source>
</evidence>
<proteinExistence type="predicted"/>
<reference evidence="1 2" key="1">
    <citation type="submission" date="2021-06" db="EMBL/GenBank/DDBJ databases">
        <authorList>
            <person name="Palmer J.M."/>
        </authorList>
    </citation>
    <scope>NUCLEOTIDE SEQUENCE [LARGE SCALE GENOMIC DNA]</scope>
    <source>
        <strain evidence="2">if_2019</strain>
        <tissue evidence="1">Muscle</tissue>
    </source>
</reference>
<dbReference type="EMBL" id="JAHRIQ010012274">
    <property type="protein sequence ID" value="MEQ2224662.1"/>
    <property type="molecule type" value="Genomic_DNA"/>
</dbReference>
<comment type="caution">
    <text evidence="1">The sequence shown here is derived from an EMBL/GenBank/DDBJ whole genome shotgun (WGS) entry which is preliminary data.</text>
</comment>